<dbReference type="GO" id="GO:0005354">
    <property type="term" value="F:galactose transmembrane transporter activity"/>
    <property type="evidence" value="ECO:0007669"/>
    <property type="project" value="InterPro"/>
</dbReference>
<proteinExistence type="inferred from homology"/>
<dbReference type="InterPro" id="IPR011701">
    <property type="entry name" value="MFS"/>
</dbReference>
<evidence type="ECO:0000256" key="6">
    <source>
        <dbReference type="ARBA" id="ARBA00022989"/>
    </source>
</evidence>
<dbReference type="InterPro" id="IPR036259">
    <property type="entry name" value="MFS_trans_sf"/>
</dbReference>
<dbReference type="GO" id="GO:0055056">
    <property type="term" value="F:D-glucose transmembrane transporter activity"/>
    <property type="evidence" value="ECO:0007669"/>
    <property type="project" value="InterPro"/>
</dbReference>
<comment type="caution">
    <text evidence="9">The sequence shown here is derived from an EMBL/GenBank/DDBJ whole genome shotgun (WGS) entry which is preliminary data.</text>
</comment>
<feature type="transmembrane region" description="Helical" evidence="8">
    <location>
        <begin position="37"/>
        <end position="59"/>
    </location>
</feature>
<organism evidence="9 10">
    <name type="scientific">Dyadobacter helix</name>
    <dbReference type="NCBI Taxonomy" id="2822344"/>
    <lineage>
        <taxon>Bacteria</taxon>
        <taxon>Pseudomonadati</taxon>
        <taxon>Bacteroidota</taxon>
        <taxon>Cytophagia</taxon>
        <taxon>Cytophagales</taxon>
        <taxon>Spirosomataceae</taxon>
        <taxon>Dyadobacter</taxon>
    </lineage>
</organism>
<evidence type="ECO:0000256" key="7">
    <source>
        <dbReference type="ARBA" id="ARBA00023136"/>
    </source>
</evidence>
<dbReference type="GO" id="GO:0005886">
    <property type="term" value="C:plasma membrane"/>
    <property type="evidence" value="ECO:0007669"/>
    <property type="project" value="UniProtKB-SubCell"/>
</dbReference>
<dbReference type="AlphaFoldDB" id="A0A916JHR8"/>
<dbReference type="InterPro" id="IPR005964">
    <property type="entry name" value="Glc/Gal_transptr_bac"/>
</dbReference>
<keyword evidence="10" id="KW-1185">Reference proteome</keyword>
<dbReference type="CDD" id="cd17394">
    <property type="entry name" value="MFS_FucP_like"/>
    <property type="match status" value="1"/>
</dbReference>
<evidence type="ECO:0000313" key="10">
    <source>
        <dbReference type="Proteomes" id="UP000680038"/>
    </source>
</evidence>
<evidence type="ECO:0000256" key="1">
    <source>
        <dbReference type="ARBA" id="ARBA00003321"/>
    </source>
</evidence>
<comment type="subcellular location">
    <subcellularLocation>
        <location evidence="2">Cell inner membrane</location>
        <topology evidence="2">Multi-pass membrane protein</topology>
    </subcellularLocation>
</comment>
<dbReference type="EMBL" id="CAJRAF010000004">
    <property type="protein sequence ID" value="CAG5016327.1"/>
    <property type="molecule type" value="Genomic_DNA"/>
</dbReference>
<feature type="transmembrane region" description="Helical" evidence="8">
    <location>
        <begin position="7"/>
        <end position="25"/>
    </location>
</feature>
<dbReference type="GO" id="GO:1904659">
    <property type="term" value="P:D-glucose transmembrane transport"/>
    <property type="evidence" value="ECO:0007669"/>
    <property type="project" value="InterPro"/>
</dbReference>
<dbReference type="SUPFAM" id="SSF103473">
    <property type="entry name" value="MFS general substrate transporter"/>
    <property type="match status" value="1"/>
</dbReference>
<evidence type="ECO:0000256" key="4">
    <source>
        <dbReference type="ARBA" id="ARBA00022475"/>
    </source>
</evidence>
<name>A0A916JHR8_9BACT</name>
<feature type="transmembrane region" description="Helical" evidence="8">
    <location>
        <begin position="226"/>
        <end position="248"/>
    </location>
</feature>
<dbReference type="Proteomes" id="UP000680038">
    <property type="component" value="Unassembled WGS sequence"/>
</dbReference>
<reference evidence="9" key="1">
    <citation type="submission" date="2021-04" db="EMBL/GenBank/DDBJ databases">
        <authorList>
            <person name="Rodrigo-Torres L."/>
            <person name="Arahal R. D."/>
            <person name="Lucena T."/>
        </authorList>
    </citation>
    <scope>NUCLEOTIDE SEQUENCE</scope>
    <source>
        <strain evidence="9">CECT 9275</strain>
    </source>
</reference>
<comment type="function">
    <text evidence="1">Intake of glucose and galactose.</text>
</comment>
<protein>
    <submittedName>
        <fullName evidence="9">L-fucose-proton symporter</fullName>
    </submittedName>
</protein>
<dbReference type="Gene3D" id="1.20.1250.20">
    <property type="entry name" value="MFS general substrate transporter like domains"/>
    <property type="match status" value="2"/>
</dbReference>
<keyword evidence="5 8" id="KW-0812">Transmembrane</keyword>
<dbReference type="InterPro" id="IPR050375">
    <property type="entry name" value="MFS_TsgA-like"/>
</dbReference>
<evidence type="ECO:0000256" key="5">
    <source>
        <dbReference type="ARBA" id="ARBA00022692"/>
    </source>
</evidence>
<keyword evidence="7 8" id="KW-0472">Membrane</keyword>
<dbReference type="PANTHER" id="PTHR43702:SF12">
    <property type="entry name" value="N-ACETYL GLUCOSAMINE TRANSPORTER NAGP"/>
    <property type="match status" value="1"/>
</dbReference>
<gene>
    <name evidence="9" type="primary">fucP_7</name>
    <name evidence="9" type="ORF">DYBT9275_05531</name>
</gene>
<comment type="similarity">
    <text evidence="3">Belongs to the major facilitator superfamily. FHS transporter (TC 2.A.1.7) family.</text>
</comment>
<feature type="transmembrane region" description="Helical" evidence="8">
    <location>
        <begin position="268"/>
        <end position="287"/>
    </location>
</feature>
<sequence length="407" mass="43557">MLVMALIFFMMGYITWTNGPLIPYLKIVCNLETDVQAFFVTSAFYFSYFFMPLPSAAVLQKLGFKNGMIAGLVVVALGSLLFIPAADSRTYGLFLTALFMQGSGLALLQTAVNPYVSILGPIESAAQRISIVGLANKAAGIVAPVLVGGIILKGASDLEKKLLVITDAEEKNAILSEMASRVQTPYVALAVILMVVAVIIFFSHLPEIQAEADVDTSKEEKKSVFSFPNLVLGAIGIVCYVGAEVIAGDGIGQYGKNIGISLDEAKHFTSYTMGAMLLGYIIGVIAIPKFLKQEDALKYSAIIGIVFCLIVIFTSGYTSILFIALLGLANALMWPAIFPLAINGLGNFTKVGSALLIMGIGPGGGLLPLLYAMLGGEVNPQRGFWVVILCYVFILYYALVGHKKKSW</sequence>
<feature type="transmembrane region" description="Helical" evidence="8">
    <location>
        <begin position="66"/>
        <end position="85"/>
    </location>
</feature>
<keyword evidence="4" id="KW-1003">Cell membrane</keyword>
<dbReference type="Pfam" id="PF07690">
    <property type="entry name" value="MFS_1"/>
    <property type="match status" value="1"/>
</dbReference>
<evidence type="ECO:0000256" key="3">
    <source>
        <dbReference type="ARBA" id="ARBA00009120"/>
    </source>
</evidence>
<feature type="transmembrane region" description="Helical" evidence="8">
    <location>
        <begin position="296"/>
        <end position="314"/>
    </location>
</feature>
<keyword evidence="6 8" id="KW-1133">Transmembrane helix</keyword>
<feature type="transmembrane region" description="Helical" evidence="8">
    <location>
        <begin position="186"/>
        <end position="205"/>
    </location>
</feature>
<dbReference type="PANTHER" id="PTHR43702">
    <property type="entry name" value="L-FUCOSE-PROTON SYMPORTER"/>
    <property type="match status" value="1"/>
</dbReference>
<feature type="transmembrane region" description="Helical" evidence="8">
    <location>
        <begin position="320"/>
        <end position="342"/>
    </location>
</feature>
<evidence type="ECO:0000256" key="8">
    <source>
        <dbReference type="SAM" id="Phobius"/>
    </source>
</evidence>
<dbReference type="NCBIfam" id="TIGR01272">
    <property type="entry name" value="gluP"/>
    <property type="match status" value="1"/>
</dbReference>
<feature type="transmembrane region" description="Helical" evidence="8">
    <location>
        <begin position="354"/>
        <end position="371"/>
    </location>
</feature>
<accession>A0A916JHR8</accession>
<evidence type="ECO:0000313" key="9">
    <source>
        <dbReference type="EMBL" id="CAG5016327.1"/>
    </source>
</evidence>
<feature type="transmembrane region" description="Helical" evidence="8">
    <location>
        <begin position="383"/>
        <end position="400"/>
    </location>
</feature>
<feature type="transmembrane region" description="Helical" evidence="8">
    <location>
        <begin position="129"/>
        <end position="152"/>
    </location>
</feature>
<evidence type="ECO:0000256" key="2">
    <source>
        <dbReference type="ARBA" id="ARBA00004429"/>
    </source>
</evidence>